<name>F3YUE9_DESAF</name>
<protein>
    <recommendedName>
        <fullName evidence="1">Beta-lactamase class A catalytic domain-containing protein</fullName>
    </recommendedName>
</protein>
<dbReference type="STRING" id="690850.Desaf_0477"/>
<dbReference type="SUPFAM" id="SSF56601">
    <property type="entry name" value="beta-lactamase/transpeptidase-like"/>
    <property type="match status" value="1"/>
</dbReference>
<gene>
    <name evidence="2" type="ORF">Desaf_0477</name>
</gene>
<dbReference type="GO" id="GO:0008800">
    <property type="term" value="F:beta-lactamase activity"/>
    <property type="evidence" value="ECO:0007669"/>
    <property type="project" value="InterPro"/>
</dbReference>
<dbReference type="EMBL" id="CP003221">
    <property type="protein sequence ID" value="EGJ48831.1"/>
    <property type="molecule type" value="Genomic_DNA"/>
</dbReference>
<dbReference type="KEGG" id="daf:Desaf_0477"/>
<feature type="domain" description="Beta-lactamase class A catalytic" evidence="1">
    <location>
        <begin position="148"/>
        <end position="396"/>
    </location>
</feature>
<dbReference type="RefSeq" id="WP_014258677.1">
    <property type="nucleotide sequence ID" value="NC_016629.1"/>
</dbReference>
<dbReference type="Gene3D" id="3.40.710.10">
    <property type="entry name" value="DD-peptidase/beta-lactamase superfamily"/>
    <property type="match status" value="1"/>
</dbReference>
<keyword evidence="3" id="KW-1185">Reference proteome</keyword>
<dbReference type="Proteomes" id="UP000007844">
    <property type="component" value="Chromosome"/>
</dbReference>
<organism evidence="2 3">
    <name type="scientific">Desulfocurvibacter africanus subsp. africanus str. Walvis Bay</name>
    <dbReference type="NCBI Taxonomy" id="690850"/>
    <lineage>
        <taxon>Bacteria</taxon>
        <taxon>Pseudomonadati</taxon>
        <taxon>Thermodesulfobacteriota</taxon>
        <taxon>Desulfovibrionia</taxon>
        <taxon>Desulfovibrionales</taxon>
        <taxon>Desulfovibrionaceae</taxon>
        <taxon>Desulfocurvibacter</taxon>
    </lineage>
</organism>
<sequence>MTHLICLARLMGTPRRTCAVTQVRVEERVEQKNRGGPGGIIPPGRRRHPLLLWLLGLRKLLCVFPILLYAMPALSYPVYDADSRGIARLEPYQATELPAGARLPLERVDLRLTGNRDLDLPPPDQELGKMIAATLGKNSASFAFAVLDFSDPERPRYAEHRGDEVSTAGSVGKLLVGLALFQALADAWPDDIQARERVLCETMVTADEVILSDSHDVPLVGTDGKLAFRPLRQGDAANLWTWLDWMLSSSSNSAASMVLKQAMLLQRFGREYPVSRGKAEAAFAESEAKRQAWLKATLIEPVARNGLNSAQLQQGKFFTRSGKQLVPGFSSRVTVRELCRFMLRMEQGRLVDEFSSRELKRLLYLTEGRIRYAASPALYNAALYFKSGSLYSCTDEPGFDCGQYRGNKVNLLASVTEVESPAKDPKTFYIAAVVSNILRRNSADLHKELATDIHRTIMRKAGQDPVKAGLP</sequence>
<dbReference type="GO" id="GO:0030655">
    <property type="term" value="P:beta-lactam antibiotic catabolic process"/>
    <property type="evidence" value="ECO:0007669"/>
    <property type="project" value="InterPro"/>
</dbReference>
<dbReference type="InterPro" id="IPR045155">
    <property type="entry name" value="Beta-lactam_cat"/>
</dbReference>
<evidence type="ECO:0000259" key="1">
    <source>
        <dbReference type="Pfam" id="PF13354"/>
    </source>
</evidence>
<evidence type="ECO:0000313" key="3">
    <source>
        <dbReference type="Proteomes" id="UP000007844"/>
    </source>
</evidence>
<dbReference type="InterPro" id="IPR012338">
    <property type="entry name" value="Beta-lactam/transpept-like"/>
</dbReference>
<proteinExistence type="predicted"/>
<evidence type="ECO:0000313" key="2">
    <source>
        <dbReference type="EMBL" id="EGJ48831.1"/>
    </source>
</evidence>
<dbReference type="eggNOG" id="COG2367">
    <property type="taxonomic scope" value="Bacteria"/>
</dbReference>
<dbReference type="Pfam" id="PF13354">
    <property type="entry name" value="Beta-lactamase2"/>
    <property type="match status" value="1"/>
</dbReference>
<reference evidence="2 3" key="1">
    <citation type="journal article" date="2011" name="J. Bacteriol.">
        <title>Genome sequence of the mercury-methylating and pleomorphic Desulfovibrio africanus Strain Walvis Bay.</title>
        <authorList>
            <person name="Brown S.D."/>
            <person name="Wall J.D."/>
            <person name="Kucken A.M."/>
            <person name="Gilmour C.C."/>
            <person name="Podar M."/>
            <person name="Brandt C.C."/>
            <person name="Teshima H."/>
            <person name="Detter J.C."/>
            <person name="Han C.S."/>
            <person name="Land M.L."/>
            <person name="Lucas S."/>
            <person name="Han J."/>
            <person name="Pennacchio L."/>
            <person name="Nolan M."/>
            <person name="Pitluck S."/>
            <person name="Woyke T."/>
            <person name="Goodwin L."/>
            <person name="Palumbo A.V."/>
            <person name="Elias D.A."/>
        </authorList>
    </citation>
    <scope>NUCLEOTIDE SEQUENCE [LARGE SCALE GENOMIC DNA]</scope>
    <source>
        <strain evidence="2 3">Walvis Bay</strain>
    </source>
</reference>
<dbReference type="AlphaFoldDB" id="F3YUE9"/>
<accession>F3YUE9</accession>
<dbReference type="HOGENOM" id="CLU_637424_0_0_7"/>